<accession>A0A1Y4MPT9</accession>
<protein>
    <submittedName>
        <fullName evidence="2">Uncharacterized protein</fullName>
    </submittedName>
</protein>
<reference evidence="3" key="1">
    <citation type="submission" date="2017-04" db="EMBL/GenBank/DDBJ databases">
        <title>Function of individual gut microbiota members based on whole genome sequencing of pure cultures obtained from chicken caecum.</title>
        <authorList>
            <person name="Medvecky M."/>
            <person name="Cejkova D."/>
            <person name="Polansky O."/>
            <person name="Karasova D."/>
            <person name="Kubasova T."/>
            <person name="Cizek A."/>
            <person name="Rychlik I."/>
        </authorList>
    </citation>
    <scope>NUCLEOTIDE SEQUENCE [LARGE SCALE GENOMIC DNA]</scope>
    <source>
        <strain evidence="3">An175</strain>
    </source>
</reference>
<evidence type="ECO:0000313" key="3">
    <source>
        <dbReference type="Proteomes" id="UP000196386"/>
    </source>
</evidence>
<name>A0A1Y4MPT9_9FIRM</name>
<feature type="transmembrane region" description="Helical" evidence="1">
    <location>
        <begin position="44"/>
        <end position="67"/>
    </location>
</feature>
<feature type="transmembrane region" description="Helical" evidence="1">
    <location>
        <begin position="79"/>
        <end position="99"/>
    </location>
</feature>
<keyword evidence="1" id="KW-1133">Transmembrane helix</keyword>
<feature type="transmembrane region" description="Helical" evidence="1">
    <location>
        <begin position="157"/>
        <end position="176"/>
    </location>
</feature>
<keyword evidence="1" id="KW-0812">Transmembrane</keyword>
<dbReference type="AlphaFoldDB" id="A0A1Y4MPT9"/>
<dbReference type="RefSeq" id="WP_006875739.1">
    <property type="nucleotide sequence ID" value="NZ_CP102255.1"/>
</dbReference>
<evidence type="ECO:0000313" key="2">
    <source>
        <dbReference type="EMBL" id="OUP70726.1"/>
    </source>
</evidence>
<organism evidence="2 3">
    <name type="scientific">Anaerotruncus colihominis</name>
    <dbReference type="NCBI Taxonomy" id="169435"/>
    <lineage>
        <taxon>Bacteria</taxon>
        <taxon>Bacillati</taxon>
        <taxon>Bacillota</taxon>
        <taxon>Clostridia</taxon>
        <taxon>Eubacteriales</taxon>
        <taxon>Oscillospiraceae</taxon>
        <taxon>Anaerotruncus</taxon>
    </lineage>
</organism>
<dbReference type="Proteomes" id="UP000196386">
    <property type="component" value="Unassembled WGS sequence"/>
</dbReference>
<sequence>MSDSNKTPDTIWKIVMTILITGDFAVTVTQDAVRDILPRVAKMIGSSLALTFLVITSLMFYVAQRIFADDGVVTERVKCIWSLCVWAIEIFYIVCVILIGDVGLLAFVAILLSVGEAIIIYGSGIVLLESEKKLSFIGSVRIFLEYCPRRYKFLPKVALGLIGLGLSLMMGVLTLIKCGVLS</sequence>
<gene>
    <name evidence="2" type="ORF">B5F11_04575</name>
</gene>
<proteinExistence type="predicted"/>
<dbReference type="EMBL" id="NFKP01000003">
    <property type="protein sequence ID" value="OUP70726.1"/>
    <property type="molecule type" value="Genomic_DNA"/>
</dbReference>
<keyword evidence="1" id="KW-0472">Membrane</keyword>
<feature type="transmembrane region" description="Helical" evidence="1">
    <location>
        <begin position="105"/>
        <end position="128"/>
    </location>
</feature>
<evidence type="ECO:0000256" key="1">
    <source>
        <dbReference type="SAM" id="Phobius"/>
    </source>
</evidence>
<comment type="caution">
    <text evidence="2">The sequence shown here is derived from an EMBL/GenBank/DDBJ whole genome shotgun (WGS) entry which is preliminary data.</text>
</comment>